<dbReference type="Gene3D" id="3.10.20.30">
    <property type="match status" value="1"/>
</dbReference>
<dbReference type="GO" id="GO:0046872">
    <property type="term" value="F:metal ion binding"/>
    <property type="evidence" value="ECO:0007669"/>
    <property type="project" value="UniProtKB-KW"/>
</dbReference>
<dbReference type="InterPro" id="IPR008333">
    <property type="entry name" value="Cbr1-like_FAD-bd_dom"/>
</dbReference>
<dbReference type="InterPro" id="IPR001433">
    <property type="entry name" value="OxRdtase_FAD/NAD-bd"/>
</dbReference>
<dbReference type="Gene3D" id="2.40.30.10">
    <property type="entry name" value="Translation factors"/>
    <property type="match status" value="1"/>
</dbReference>
<reference evidence="12 13" key="1">
    <citation type="submission" date="2019-12" db="EMBL/GenBank/DDBJ databases">
        <title>Genomic-based taxomic classification of the family Erythrobacteraceae.</title>
        <authorList>
            <person name="Xu L."/>
        </authorList>
    </citation>
    <scope>NUCLEOTIDE SEQUENCE [LARGE SCALE GENOMIC DNA]</scope>
    <source>
        <strain evidence="12 13">MCCC 1K02066</strain>
    </source>
</reference>
<evidence type="ECO:0000256" key="6">
    <source>
        <dbReference type="ARBA" id="ARBA00023002"/>
    </source>
</evidence>
<dbReference type="Gene3D" id="3.40.50.80">
    <property type="entry name" value="Nucleotide-binding domain of ferredoxin-NADP reductase (FNR) module"/>
    <property type="match status" value="1"/>
</dbReference>
<dbReference type="GO" id="GO:0050660">
    <property type="term" value="F:flavin adenine dinucleotide binding"/>
    <property type="evidence" value="ECO:0007669"/>
    <property type="project" value="TreeGrafter"/>
</dbReference>
<keyword evidence="13" id="KW-1185">Reference proteome</keyword>
<evidence type="ECO:0000256" key="7">
    <source>
        <dbReference type="ARBA" id="ARBA00023004"/>
    </source>
</evidence>
<evidence type="ECO:0000259" key="11">
    <source>
        <dbReference type="PROSITE" id="PS51384"/>
    </source>
</evidence>
<dbReference type="InterPro" id="IPR011884">
    <property type="entry name" value="PaaE"/>
</dbReference>
<dbReference type="InterPro" id="IPR006058">
    <property type="entry name" value="2Fe2S_fd_BS"/>
</dbReference>
<feature type="domain" description="FAD-binding FR-type" evidence="11">
    <location>
        <begin position="3"/>
        <end position="107"/>
    </location>
</feature>
<dbReference type="PANTHER" id="PTHR47354">
    <property type="entry name" value="NADH OXIDOREDUCTASE HCR"/>
    <property type="match status" value="1"/>
</dbReference>
<dbReference type="InterPro" id="IPR050415">
    <property type="entry name" value="MRET"/>
</dbReference>
<keyword evidence="6" id="KW-0560">Oxidoreductase</keyword>
<organism evidence="12 13">
    <name type="scientific">Croceibacterium soli</name>
    <dbReference type="NCBI Taxonomy" id="1739690"/>
    <lineage>
        <taxon>Bacteria</taxon>
        <taxon>Pseudomonadati</taxon>
        <taxon>Pseudomonadota</taxon>
        <taxon>Alphaproteobacteria</taxon>
        <taxon>Sphingomonadales</taxon>
        <taxon>Erythrobacteraceae</taxon>
        <taxon>Croceibacterium</taxon>
    </lineage>
</organism>
<gene>
    <name evidence="12" type="primary">paaK</name>
    <name evidence="12" type="ORF">GRI75_06795</name>
</gene>
<dbReference type="NCBIfam" id="TIGR02160">
    <property type="entry name" value="PA_CoA_Oxy5"/>
    <property type="match status" value="1"/>
</dbReference>
<dbReference type="Pfam" id="PF00111">
    <property type="entry name" value="Fer2"/>
    <property type="match status" value="1"/>
</dbReference>
<dbReference type="InterPro" id="IPR039261">
    <property type="entry name" value="FNR_nucleotide-bd"/>
</dbReference>
<evidence type="ECO:0000313" key="13">
    <source>
        <dbReference type="Proteomes" id="UP000469159"/>
    </source>
</evidence>
<keyword evidence="4" id="KW-0479">Metal-binding</keyword>
<dbReference type="InterPro" id="IPR012675">
    <property type="entry name" value="Beta-grasp_dom_sf"/>
</dbReference>
<keyword evidence="2" id="KW-0285">Flavoprotein</keyword>
<dbReference type="EMBL" id="WTYK01000003">
    <property type="protein sequence ID" value="MXP41347.1"/>
    <property type="molecule type" value="Genomic_DNA"/>
</dbReference>
<keyword evidence="8" id="KW-0411">Iron-sulfur</keyword>
<evidence type="ECO:0000313" key="12">
    <source>
        <dbReference type="EMBL" id="MXP41347.1"/>
    </source>
</evidence>
<dbReference type="CDD" id="cd06214">
    <property type="entry name" value="PA_degradation_oxidoreductase_like"/>
    <property type="match status" value="1"/>
</dbReference>
<dbReference type="PROSITE" id="PS00197">
    <property type="entry name" value="2FE2S_FER_1"/>
    <property type="match status" value="1"/>
</dbReference>
<dbReference type="InterPro" id="IPR017938">
    <property type="entry name" value="Riboflavin_synthase-like_b-brl"/>
</dbReference>
<dbReference type="Pfam" id="PF00175">
    <property type="entry name" value="NAD_binding_1"/>
    <property type="match status" value="1"/>
</dbReference>
<dbReference type="PANTHER" id="PTHR47354:SF8">
    <property type="entry name" value="1,2-PHENYLACETYL-COA EPOXIDASE, SUBUNIT E"/>
    <property type="match status" value="1"/>
</dbReference>
<feature type="domain" description="2Fe-2S ferredoxin-type" evidence="10">
    <location>
        <begin position="268"/>
        <end position="358"/>
    </location>
</feature>
<evidence type="ECO:0000256" key="9">
    <source>
        <dbReference type="ARBA" id="ARBA00034078"/>
    </source>
</evidence>
<dbReference type="GO" id="GO:0016491">
    <property type="term" value="F:oxidoreductase activity"/>
    <property type="evidence" value="ECO:0007669"/>
    <property type="project" value="UniProtKB-KW"/>
</dbReference>
<dbReference type="Proteomes" id="UP000469159">
    <property type="component" value="Unassembled WGS sequence"/>
</dbReference>
<comment type="cofactor">
    <cofactor evidence="1">
        <name>FAD</name>
        <dbReference type="ChEBI" id="CHEBI:57692"/>
    </cofactor>
</comment>
<dbReference type="CDD" id="cd00207">
    <property type="entry name" value="fer2"/>
    <property type="match status" value="1"/>
</dbReference>
<evidence type="ECO:0000256" key="4">
    <source>
        <dbReference type="ARBA" id="ARBA00022723"/>
    </source>
</evidence>
<dbReference type="SUPFAM" id="SSF54292">
    <property type="entry name" value="2Fe-2S ferredoxin-like"/>
    <property type="match status" value="1"/>
</dbReference>
<evidence type="ECO:0000259" key="10">
    <source>
        <dbReference type="PROSITE" id="PS51085"/>
    </source>
</evidence>
<comment type="cofactor">
    <cofactor evidence="9">
        <name>[2Fe-2S] cluster</name>
        <dbReference type="ChEBI" id="CHEBI:190135"/>
    </cofactor>
</comment>
<keyword evidence="3" id="KW-0001">2Fe-2S</keyword>
<evidence type="ECO:0000256" key="3">
    <source>
        <dbReference type="ARBA" id="ARBA00022714"/>
    </source>
</evidence>
<dbReference type="SUPFAM" id="SSF52343">
    <property type="entry name" value="Ferredoxin reductase-like, C-terminal NADP-linked domain"/>
    <property type="match status" value="1"/>
</dbReference>
<proteinExistence type="predicted"/>
<dbReference type="RefSeq" id="WP_160746205.1">
    <property type="nucleotide sequence ID" value="NZ_WTYK01000003.1"/>
</dbReference>
<comment type="caution">
    <text evidence="12">The sequence shown here is derived from an EMBL/GenBank/DDBJ whole genome shotgun (WGS) entry which is preliminary data.</text>
</comment>
<evidence type="ECO:0000256" key="5">
    <source>
        <dbReference type="ARBA" id="ARBA00022827"/>
    </source>
</evidence>
<keyword evidence="5" id="KW-0274">FAD</keyword>
<protein>
    <submittedName>
        <fullName evidence="12">Phenylacetate-CoA oxygenase/reductase subunit PaaK</fullName>
    </submittedName>
</protein>
<dbReference type="PROSITE" id="PS51085">
    <property type="entry name" value="2FE2S_FER_2"/>
    <property type="match status" value="1"/>
</dbReference>
<dbReference type="GO" id="GO:0010124">
    <property type="term" value="P:phenylacetate catabolic process"/>
    <property type="evidence" value="ECO:0007669"/>
    <property type="project" value="InterPro"/>
</dbReference>
<dbReference type="Pfam" id="PF00970">
    <property type="entry name" value="FAD_binding_6"/>
    <property type="match status" value="1"/>
</dbReference>
<evidence type="ECO:0000256" key="2">
    <source>
        <dbReference type="ARBA" id="ARBA00022630"/>
    </source>
</evidence>
<evidence type="ECO:0000256" key="1">
    <source>
        <dbReference type="ARBA" id="ARBA00001974"/>
    </source>
</evidence>
<dbReference type="SUPFAM" id="SSF63380">
    <property type="entry name" value="Riboflavin synthase domain-like"/>
    <property type="match status" value="1"/>
</dbReference>
<keyword evidence="7" id="KW-0408">Iron</keyword>
<sequence length="358" mass="38820">MSAQFHPLVIAEVRRETADAVSLRFALPDHLVEVFRFTPGQHLTLRAQIDGEEVRRNYSICTAPHENELRVAIKQIAGGRFSTWANTHLAAGQTLDVMAPHGSFTRRFSPDQSGTYAAFAGGSGITPILSLLKTGLATEENSRFVLLYGNRASAGVMFLEEIARLKDKFMSRLQVFHFLEEEEGEIAIFNGRLDSEKVAAVLGTLVEPSEIDTAFICGPGPMMDAVESGLLSSGVPGDRIMIERFTVGAMSEAQVAAARAMEQAAAGKPVMLTIEGRRRRIAFDPAKETILENARAAGLPAPFACKAGVCATCRAKVTKGEVRMIQNFGLSPQEVEQGYVLTCQAVPVSDEVELDYDA</sequence>
<dbReference type="PRINTS" id="PR00406">
    <property type="entry name" value="CYTB5RDTASE"/>
</dbReference>
<dbReference type="PROSITE" id="PS51384">
    <property type="entry name" value="FAD_FR"/>
    <property type="match status" value="1"/>
</dbReference>
<dbReference type="InterPro" id="IPR017927">
    <property type="entry name" value="FAD-bd_FR_type"/>
</dbReference>
<name>A0A6I4UV57_9SPHN</name>
<dbReference type="AlphaFoldDB" id="A0A6I4UV57"/>
<dbReference type="PRINTS" id="PR00371">
    <property type="entry name" value="FPNCR"/>
</dbReference>
<dbReference type="InterPro" id="IPR001041">
    <property type="entry name" value="2Fe-2S_ferredoxin-type"/>
</dbReference>
<accession>A0A6I4UV57</accession>
<evidence type="ECO:0000256" key="8">
    <source>
        <dbReference type="ARBA" id="ARBA00023014"/>
    </source>
</evidence>
<dbReference type="OrthoDB" id="9786134at2"/>
<dbReference type="InterPro" id="IPR001709">
    <property type="entry name" value="Flavoprot_Pyr_Nucl_cyt_Rdtase"/>
</dbReference>
<dbReference type="InterPro" id="IPR036010">
    <property type="entry name" value="2Fe-2S_ferredoxin-like_sf"/>
</dbReference>
<dbReference type="GO" id="GO:0051537">
    <property type="term" value="F:2 iron, 2 sulfur cluster binding"/>
    <property type="evidence" value="ECO:0007669"/>
    <property type="project" value="UniProtKB-KW"/>
</dbReference>